<dbReference type="GO" id="GO:0016020">
    <property type="term" value="C:membrane"/>
    <property type="evidence" value="ECO:0007669"/>
    <property type="project" value="UniProtKB-SubCell"/>
</dbReference>
<comment type="subcellular location">
    <subcellularLocation>
        <location evidence="1">Membrane</location>
    </subcellularLocation>
</comment>
<evidence type="ECO:0000313" key="8">
    <source>
        <dbReference type="Proteomes" id="UP000800041"/>
    </source>
</evidence>
<keyword evidence="8" id="KW-1185">Reference proteome</keyword>
<accession>A0A6G1GY25</accession>
<organism evidence="7 8">
    <name type="scientific">Aulographum hederae CBS 113979</name>
    <dbReference type="NCBI Taxonomy" id="1176131"/>
    <lineage>
        <taxon>Eukaryota</taxon>
        <taxon>Fungi</taxon>
        <taxon>Dikarya</taxon>
        <taxon>Ascomycota</taxon>
        <taxon>Pezizomycotina</taxon>
        <taxon>Dothideomycetes</taxon>
        <taxon>Pleosporomycetidae</taxon>
        <taxon>Aulographales</taxon>
        <taxon>Aulographaceae</taxon>
    </lineage>
</organism>
<evidence type="ECO:0000313" key="7">
    <source>
        <dbReference type="EMBL" id="KAF1985697.1"/>
    </source>
</evidence>
<protein>
    <recommendedName>
        <fullName evidence="6">SPRY domain-containing protein</fullName>
    </recommendedName>
</protein>
<dbReference type="PANTHER" id="PTHR12864">
    <property type="entry name" value="RAN BINDING PROTEIN 9-RELATED"/>
    <property type="match status" value="1"/>
</dbReference>
<dbReference type="Proteomes" id="UP000800041">
    <property type="component" value="Unassembled WGS sequence"/>
</dbReference>
<dbReference type="CDD" id="cd12910">
    <property type="entry name" value="SPRY_SSH4_like"/>
    <property type="match status" value="1"/>
</dbReference>
<keyword evidence="4" id="KW-0472">Membrane</keyword>
<feature type="domain" description="SPRY" evidence="6">
    <location>
        <begin position="133"/>
        <end position="325"/>
    </location>
</feature>
<proteinExistence type="predicted"/>
<reference evidence="7" key="1">
    <citation type="journal article" date="2020" name="Stud. Mycol.">
        <title>101 Dothideomycetes genomes: a test case for predicting lifestyles and emergence of pathogens.</title>
        <authorList>
            <person name="Haridas S."/>
            <person name="Albert R."/>
            <person name="Binder M."/>
            <person name="Bloem J."/>
            <person name="Labutti K."/>
            <person name="Salamov A."/>
            <person name="Andreopoulos B."/>
            <person name="Baker S."/>
            <person name="Barry K."/>
            <person name="Bills G."/>
            <person name="Bluhm B."/>
            <person name="Cannon C."/>
            <person name="Castanera R."/>
            <person name="Culley D."/>
            <person name="Daum C."/>
            <person name="Ezra D."/>
            <person name="Gonzalez J."/>
            <person name="Henrissat B."/>
            <person name="Kuo A."/>
            <person name="Liang C."/>
            <person name="Lipzen A."/>
            <person name="Lutzoni F."/>
            <person name="Magnuson J."/>
            <person name="Mondo S."/>
            <person name="Nolan M."/>
            <person name="Ohm R."/>
            <person name="Pangilinan J."/>
            <person name="Park H.-J."/>
            <person name="Ramirez L."/>
            <person name="Alfaro M."/>
            <person name="Sun H."/>
            <person name="Tritt A."/>
            <person name="Yoshinaga Y."/>
            <person name="Zwiers L.-H."/>
            <person name="Turgeon B."/>
            <person name="Goodwin S."/>
            <person name="Spatafora J."/>
            <person name="Crous P."/>
            <person name="Grigoriev I."/>
        </authorList>
    </citation>
    <scope>NUCLEOTIDE SEQUENCE</scope>
    <source>
        <strain evidence="7">CBS 113979</strain>
    </source>
</reference>
<evidence type="ECO:0000259" key="6">
    <source>
        <dbReference type="SMART" id="SM00449"/>
    </source>
</evidence>
<dbReference type="OrthoDB" id="25503at2759"/>
<name>A0A6G1GY25_9PEZI</name>
<evidence type="ECO:0000256" key="1">
    <source>
        <dbReference type="ARBA" id="ARBA00004370"/>
    </source>
</evidence>
<evidence type="ECO:0000256" key="5">
    <source>
        <dbReference type="SAM" id="MobiDB-lite"/>
    </source>
</evidence>
<dbReference type="EMBL" id="ML977161">
    <property type="protein sequence ID" value="KAF1985697.1"/>
    <property type="molecule type" value="Genomic_DNA"/>
</dbReference>
<sequence>MTDSKSTDPPPYHDWTSIPDTALLPPPPSLSYLSSPTANASEDEGERAYLWCKTNPLWPPYQLSPMDLSTLHAGHLTLIRPAEISGTVEPVRRAHPGTWHVRTNPNCRDNCLQTSLPVYSAIADSPLVNGTSRKTVYFEIHIISLGPQAHHANPFARMRAQPAEEAETGIAIGFIAPPFPSWRLPGWQRGSLGVHGDDGRRYVNNTFGGVDFTTAFKAGETVGIGITWTVSNEPPAYEEPPPAYGDFSGKSDGKGGKGEQGRKAKFDAEVFLTRNGAKTGGWDLHEQLDEEAEGGTDGLEGEKDIFPAIGTFGAADFEVRFNPASWMYRPR</sequence>
<gene>
    <name evidence="7" type="ORF">K402DRAFT_394672</name>
</gene>
<keyword evidence="2" id="KW-0812">Transmembrane</keyword>
<dbReference type="InterPro" id="IPR003877">
    <property type="entry name" value="SPRY_dom"/>
</dbReference>
<dbReference type="InterPro" id="IPR043136">
    <property type="entry name" value="B30.2/SPRY_sf"/>
</dbReference>
<evidence type="ECO:0000256" key="2">
    <source>
        <dbReference type="ARBA" id="ARBA00022692"/>
    </source>
</evidence>
<evidence type="ECO:0000256" key="4">
    <source>
        <dbReference type="ARBA" id="ARBA00023136"/>
    </source>
</evidence>
<dbReference type="Gene3D" id="2.60.120.920">
    <property type="match status" value="1"/>
</dbReference>
<feature type="compositionally biased region" description="Basic and acidic residues" evidence="5">
    <location>
        <begin position="249"/>
        <end position="262"/>
    </location>
</feature>
<dbReference type="InterPro" id="IPR050618">
    <property type="entry name" value="Ubq-SigPath_Reg"/>
</dbReference>
<feature type="region of interest" description="Disordered" evidence="5">
    <location>
        <begin position="233"/>
        <end position="262"/>
    </location>
</feature>
<dbReference type="AlphaFoldDB" id="A0A6G1GY25"/>
<dbReference type="SMART" id="SM00449">
    <property type="entry name" value="SPRY"/>
    <property type="match status" value="1"/>
</dbReference>
<feature type="region of interest" description="Disordered" evidence="5">
    <location>
        <begin position="1"/>
        <end position="39"/>
    </location>
</feature>
<keyword evidence="3" id="KW-1133">Transmembrane helix</keyword>
<dbReference type="InterPro" id="IPR035780">
    <property type="entry name" value="SPRY_Ssh4-like"/>
</dbReference>
<evidence type="ECO:0000256" key="3">
    <source>
        <dbReference type="ARBA" id="ARBA00022989"/>
    </source>
</evidence>